<comment type="similarity">
    <text evidence="1">Belongs to the TFP11/STIP family.</text>
</comment>
<reference evidence="4" key="2">
    <citation type="submission" date="2021-01" db="EMBL/GenBank/DDBJ databases">
        <authorList>
            <person name="Schikora-Tamarit M.A."/>
        </authorList>
    </citation>
    <scope>NUCLEOTIDE SEQUENCE</scope>
    <source>
        <strain evidence="4">CBS2887</strain>
    </source>
</reference>
<evidence type="ECO:0000259" key="3">
    <source>
        <dbReference type="PROSITE" id="PS50174"/>
    </source>
</evidence>
<organism evidence="4 5">
    <name type="scientific">Wickerhamomyces pijperi</name>
    <name type="common">Yeast</name>
    <name type="synonym">Pichia pijperi</name>
    <dbReference type="NCBI Taxonomy" id="599730"/>
    <lineage>
        <taxon>Eukaryota</taxon>
        <taxon>Fungi</taxon>
        <taxon>Dikarya</taxon>
        <taxon>Ascomycota</taxon>
        <taxon>Saccharomycotina</taxon>
        <taxon>Saccharomycetes</taxon>
        <taxon>Phaffomycetales</taxon>
        <taxon>Wickerhamomycetaceae</taxon>
        <taxon>Wickerhamomyces</taxon>
    </lineage>
</organism>
<feature type="compositionally biased region" description="Basic and acidic residues" evidence="2">
    <location>
        <begin position="182"/>
        <end position="207"/>
    </location>
</feature>
<dbReference type="InterPro" id="IPR045211">
    <property type="entry name" value="TFP11/STIP/Ntr1"/>
</dbReference>
<dbReference type="PANTHER" id="PTHR23329:SF1">
    <property type="entry name" value="TUFTELIN-INTERACTING PROTEIN 11"/>
    <property type="match status" value="1"/>
</dbReference>
<gene>
    <name evidence="4" type="ORF">WICPIJ_009742</name>
</gene>
<dbReference type="EMBL" id="JAEUBG010005633">
    <property type="protein sequence ID" value="KAH3673483.1"/>
    <property type="molecule type" value="Genomic_DNA"/>
</dbReference>
<protein>
    <recommendedName>
        <fullName evidence="3">G-patch domain-containing protein</fullName>
    </recommendedName>
</protein>
<evidence type="ECO:0000256" key="2">
    <source>
        <dbReference type="SAM" id="MobiDB-lite"/>
    </source>
</evidence>
<feature type="region of interest" description="Disordered" evidence="2">
    <location>
        <begin position="182"/>
        <end position="222"/>
    </location>
</feature>
<evidence type="ECO:0000313" key="4">
    <source>
        <dbReference type="EMBL" id="KAH3673483.1"/>
    </source>
</evidence>
<dbReference type="OrthoDB" id="4822at2759"/>
<feature type="compositionally biased region" description="Polar residues" evidence="2">
    <location>
        <begin position="87"/>
        <end position="105"/>
    </location>
</feature>
<keyword evidence="5" id="KW-1185">Reference proteome</keyword>
<dbReference type="AlphaFoldDB" id="A0A9P8PJK7"/>
<dbReference type="GO" id="GO:0000390">
    <property type="term" value="P:spliceosomal complex disassembly"/>
    <property type="evidence" value="ECO:0007669"/>
    <property type="project" value="InterPro"/>
</dbReference>
<sequence length="800" mass="91325">MSQDDDPVNPNNNFNLLSFVQTQAESVKNGTTITPKKANNTFTPMMFSRPKSPSTSDNMKVNDQEINIDDEDTTPPRPSIGSMRFNPISSTSSQPINFTKQTPSDQHIKTKSPPFAPSMPSQTPKLSYSELEVLNRSATPSNKLPSNAKYGIGAALLKKMGYIEGKGLGKNNQGIIEPIKHDARQAGRGLDVSRKNKEKKGTDRLTTEDISEEESSDEEEEEGIIRFNVGKQEDLTPSLYQFIVDLESLGIQVPSEIKLLSNESTASVTSSRLNFIELNKEGTSDKIQKVKTELINLKDALTDVISLKKQSELKVLELQYLDDHLREKIDSKKSIVQLLDKLEQICQGTSVGKEESIHSIQTFLAKFEKFKPTSSLDIDIEKLLIIAIRPFITDIFSIWDPLDITTTDSLDKIITWKNSLPSWVLAPASENDNTLNSFQSLLYSLWFPMTSTALRDWPVDQPNLPITLILDWGDVLDESIINNLMNTVMLKNIVTAVKEWKFNNCSRKHDDGNAQETTPPYVWIFEWLPFIGNGVEEVKNEFIIKYGSFLDSWNGVDVIEGLDSFKEIVGELTYNLFLEKKVIPKLCYFLTNPSFYRFNSSTFDNTLWLSLLSFEHHLPKLTFEKLLKLGFLANWLRSLQEVLAEVRDFYKVSKVLKSWYFQFKPYFTKYPMVEERYTEAMEMINKFMNGYRLESTVKLLTQHELLSITLNKQKQLQEKPRVQRVEVTFKDAVEDYCYEKGWLFEVANGAHNDLSTGKKLFQIKSNKRKLTVSLESDVLFVKTGNEFQPISVFSLDSMLP</sequence>
<name>A0A9P8PJK7_WICPI</name>
<dbReference type="Proteomes" id="UP000774326">
    <property type="component" value="Unassembled WGS sequence"/>
</dbReference>
<dbReference type="GO" id="GO:0003676">
    <property type="term" value="F:nucleic acid binding"/>
    <property type="evidence" value="ECO:0007669"/>
    <property type="project" value="InterPro"/>
</dbReference>
<dbReference type="GO" id="GO:0071008">
    <property type="term" value="C:U2-type post-mRNA release spliceosomal complex"/>
    <property type="evidence" value="ECO:0007669"/>
    <property type="project" value="TreeGrafter"/>
</dbReference>
<comment type="caution">
    <text evidence="4">The sequence shown here is derived from an EMBL/GenBank/DDBJ whole genome shotgun (WGS) entry which is preliminary data.</text>
</comment>
<reference evidence="4" key="1">
    <citation type="journal article" date="2021" name="Open Biol.">
        <title>Shared evolutionary footprints suggest mitochondrial oxidative damage underlies multiple complex I losses in fungi.</title>
        <authorList>
            <person name="Schikora-Tamarit M.A."/>
            <person name="Marcet-Houben M."/>
            <person name="Nosek J."/>
            <person name="Gabaldon T."/>
        </authorList>
    </citation>
    <scope>NUCLEOTIDE SEQUENCE</scope>
    <source>
        <strain evidence="4">CBS2887</strain>
    </source>
</reference>
<dbReference type="Pfam" id="PF07842">
    <property type="entry name" value="GCFC"/>
    <property type="match status" value="1"/>
</dbReference>
<dbReference type="InterPro" id="IPR022783">
    <property type="entry name" value="GCFC_dom"/>
</dbReference>
<proteinExistence type="inferred from homology"/>
<dbReference type="InterPro" id="IPR000467">
    <property type="entry name" value="G_patch_dom"/>
</dbReference>
<dbReference type="Pfam" id="PF01585">
    <property type="entry name" value="G-patch"/>
    <property type="match status" value="1"/>
</dbReference>
<evidence type="ECO:0000256" key="1">
    <source>
        <dbReference type="ARBA" id="ARBA00010900"/>
    </source>
</evidence>
<feature type="region of interest" description="Disordered" evidence="2">
    <location>
        <begin position="31"/>
        <end position="124"/>
    </location>
</feature>
<feature type="compositionally biased region" description="Polar residues" evidence="2">
    <location>
        <begin position="51"/>
        <end position="65"/>
    </location>
</feature>
<evidence type="ECO:0000313" key="5">
    <source>
        <dbReference type="Proteomes" id="UP000774326"/>
    </source>
</evidence>
<dbReference type="PANTHER" id="PTHR23329">
    <property type="entry name" value="TUFTELIN-INTERACTING PROTEIN 11-RELATED"/>
    <property type="match status" value="1"/>
</dbReference>
<feature type="compositionally biased region" description="Acidic residues" evidence="2">
    <location>
        <begin position="209"/>
        <end position="222"/>
    </location>
</feature>
<feature type="domain" description="G-patch" evidence="3">
    <location>
        <begin position="149"/>
        <end position="195"/>
    </location>
</feature>
<dbReference type="PROSITE" id="PS50174">
    <property type="entry name" value="G_PATCH"/>
    <property type="match status" value="1"/>
</dbReference>
<accession>A0A9P8PJK7</accession>
<feature type="compositionally biased region" description="Polar residues" evidence="2">
    <location>
        <begin position="31"/>
        <end position="43"/>
    </location>
</feature>
<dbReference type="SMART" id="SM00443">
    <property type="entry name" value="G_patch"/>
    <property type="match status" value="1"/>
</dbReference>